<feature type="region of interest" description="Disordered" evidence="1">
    <location>
        <begin position="1"/>
        <end position="57"/>
    </location>
</feature>
<comment type="caution">
    <text evidence="3">The sequence shown here is derived from an EMBL/GenBank/DDBJ whole genome shotgun (WGS) entry which is preliminary data.</text>
</comment>
<dbReference type="OrthoDB" id="6379801at2759"/>
<feature type="compositionally biased region" description="Polar residues" evidence="1">
    <location>
        <begin position="8"/>
        <end position="33"/>
    </location>
</feature>
<keyword evidence="4" id="KW-1185">Reference proteome</keyword>
<name>A0A4Y2R6Z1_ARAVE</name>
<evidence type="ECO:0000313" key="3">
    <source>
        <dbReference type="EMBL" id="GBN71498.1"/>
    </source>
</evidence>
<dbReference type="AlphaFoldDB" id="A0A4Y2R6Z1"/>
<evidence type="ECO:0000259" key="2">
    <source>
        <dbReference type="Pfam" id="PF07530"/>
    </source>
</evidence>
<evidence type="ECO:0000313" key="4">
    <source>
        <dbReference type="Proteomes" id="UP000499080"/>
    </source>
</evidence>
<evidence type="ECO:0000256" key="1">
    <source>
        <dbReference type="SAM" id="MobiDB-lite"/>
    </source>
</evidence>
<feature type="domain" description="Pre-C2HC" evidence="2">
    <location>
        <begin position="180"/>
        <end position="242"/>
    </location>
</feature>
<dbReference type="Pfam" id="PF07530">
    <property type="entry name" value="PRE_C2HC"/>
    <property type="match status" value="1"/>
</dbReference>
<dbReference type="EMBL" id="BGPR01016015">
    <property type="protein sequence ID" value="GBN71498.1"/>
    <property type="molecule type" value="Genomic_DNA"/>
</dbReference>
<sequence>MVKAGQYVASTNLSPTENPKITKNPSLSKTNAMLSEFDKNDQELSEKSFKTVSRKNAEKPLTEETKTVIENSNKFQHLMDVEDQDNLNDLQKIFINAINFKLTDDYNLTLQEISRNHPETTNKYDCGYIKISINSIEDRDKIIDYLNKSNKEYVLSEALADRPIKIVIKNLPPDHCKESLSHELEKNSFKVAKINQLRNFRLKTYHPIFLVELVKTPNVNDIYKIDKINFFKVKVEQYRKKNRATMCFNCSEFFHSARNCGCNGSHEIRLCQIKTKIENPTCINCNTSLHGVDAQNSQ</sequence>
<proteinExistence type="predicted"/>
<dbReference type="Proteomes" id="UP000499080">
    <property type="component" value="Unassembled WGS sequence"/>
</dbReference>
<gene>
    <name evidence="3" type="ORF">AVEN_33694_1</name>
</gene>
<organism evidence="3 4">
    <name type="scientific">Araneus ventricosus</name>
    <name type="common">Orbweaver spider</name>
    <name type="synonym">Epeira ventricosa</name>
    <dbReference type="NCBI Taxonomy" id="182803"/>
    <lineage>
        <taxon>Eukaryota</taxon>
        <taxon>Metazoa</taxon>
        <taxon>Ecdysozoa</taxon>
        <taxon>Arthropoda</taxon>
        <taxon>Chelicerata</taxon>
        <taxon>Arachnida</taxon>
        <taxon>Araneae</taxon>
        <taxon>Araneomorphae</taxon>
        <taxon>Entelegynae</taxon>
        <taxon>Araneoidea</taxon>
        <taxon>Araneidae</taxon>
        <taxon>Araneus</taxon>
    </lineage>
</organism>
<feature type="compositionally biased region" description="Basic and acidic residues" evidence="1">
    <location>
        <begin position="36"/>
        <end position="57"/>
    </location>
</feature>
<reference evidence="3 4" key="1">
    <citation type="journal article" date="2019" name="Sci. Rep.">
        <title>Orb-weaving spider Araneus ventricosus genome elucidates the spidroin gene catalogue.</title>
        <authorList>
            <person name="Kono N."/>
            <person name="Nakamura H."/>
            <person name="Ohtoshi R."/>
            <person name="Moran D.A.P."/>
            <person name="Shinohara A."/>
            <person name="Yoshida Y."/>
            <person name="Fujiwara M."/>
            <person name="Mori M."/>
            <person name="Tomita M."/>
            <person name="Arakawa K."/>
        </authorList>
    </citation>
    <scope>NUCLEOTIDE SEQUENCE [LARGE SCALE GENOMIC DNA]</scope>
</reference>
<accession>A0A4Y2R6Z1</accession>
<protein>
    <recommendedName>
        <fullName evidence="2">Pre-C2HC domain-containing protein</fullName>
    </recommendedName>
</protein>
<dbReference type="InterPro" id="IPR006579">
    <property type="entry name" value="Pre_C2HC_dom"/>
</dbReference>